<feature type="transmembrane region" description="Helical" evidence="1">
    <location>
        <begin position="72"/>
        <end position="95"/>
    </location>
</feature>
<dbReference type="AlphaFoldDB" id="A0A147KJD7"/>
<dbReference type="PATRIC" id="fig|665004.4.peg.1436"/>
<protein>
    <submittedName>
        <fullName evidence="2">Membrane protein</fullName>
    </submittedName>
</protein>
<evidence type="ECO:0000313" key="2">
    <source>
        <dbReference type="EMBL" id="KUP97361.1"/>
    </source>
</evidence>
<keyword evidence="3" id="KW-1185">Reference proteome</keyword>
<reference evidence="3" key="1">
    <citation type="journal article" date="2017" name="Acta Aliment.">
        <title>Plant polysaccharide degrading enzyme system of Thermpbifida cellulosilytica TB100 revealed by de novo genome project data.</title>
        <authorList>
            <person name="Toth A."/>
            <person name="Baka E."/>
            <person name="Luzics S."/>
            <person name="Bata-Vidacs I."/>
            <person name="Nagy I."/>
            <person name="Balint B."/>
            <person name="Herceg R."/>
            <person name="Olasz F."/>
            <person name="Wilk T."/>
            <person name="Nagy T."/>
            <person name="Kriszt B."/>
            <person name="Nagy I."/>
            <person name="Kukolya J."/>
        </authorList>
    </citation>
    <scope>NUCLEOTIDE SEQUENCE [LARGE SCALE GENOMIC DNA]</scope>
    <source>
        <strain evidence="3">TB100</strain>
    </source>
</reference>
<proteinExistence type="predicted"/>
<dbReference type="Proteomes" id="UP000074382">
    <property type="component" value="Unassembled WGS sequence"/>
</dbReference>
<keyword evidence="1" id="KW-0472">Membrane</keyword>
<dbReference type="EMBL" id="LGEM01000030">
    <property type="protein sequence ID" value="KUP97361.1"/>
    <property type="molecule type" value="Genomic_DNA"/>
</dbReference>
<comment type="caution">
    <text evidence="2">The sequence shown here is derived from an EMBL/GenBank/DDBJ whole genome shotgun (WGS) entry which is preliminary data.</text>
</comment>
<organism evidence="2 3">
    <name type="scientific">Thermobifida cellulosilytica TB100</name>
    <dbReference type="NCBI Taxonomy" id="665004"/>
    <lineage>
        <taxon>Bacteria</taxon>
        <taxon>Bacillati</taxon>
        <taxon>Actinomycetota</taxon>
        <taxon>Actinomycetes</taxon>
        <taxon>Streptosporangiales</taxon>
        <taxon>Nocardiopsidaceae</taxon>
        <taxon>Thermobifida</taxon>
    </lineage>
</organism>
<keyword evidence="1" id="KW-1133">Transmembrane helix</keyword>
<evidence type="ECO:0000256" key="1">
    <source>
        <dbReference type="SAM" id="Phobius"/>
    </source>
</evidence>
<dbReference type="RefSeq" id="WP_068754723.1">
    <property type="nucleotide sequence ID" value="NZ_KQ950181.1"/>
</dbReference>
<dbReference type="OrthoDB" id="3430465at2"/>
<feature type="transmembrane region" description="Helical" evidence="1">
    <location>
        <begin position="6"/>
        <end position="31"/>
    </location>
</feature>
<name>A0A147KJD7_THECS</name>
<evidence type="ECO:0000313" key="3">
    <source>
        <dbReference type="Proteomes" id="UP000074382"/>
    </source>
</evidence>
<sequence length="112" mass="11761">MESLGVPWFVLVRHLGPPLVLLVVGGVLVRWRRPPRRGLVVAALCVNLLAAALPFLWIALQTATGLGTSSAAGLVMTGLQPLVSFTAWMLLLVAVTAGEATGHAVADDRTAR</sequence>
<dbReference type="STRING" id="665004.AC529_07225"/>
<accession>A0A147KJD7</accession>
<keyword evidence="1" id="KW-0812">Transmembrane</keyword>
<gene>
    <name evidence="2" type="ORF">AC529_07225</name>
</gene>
<feature type="transmembrane region" description="Helical" evidence="1">
    <location>
        <begin position="38"/>
        <end position="60"/>
    </location>
</feature>